<feature type="non-terminal residue" evidence="1">
    <location>
        <position position="1"/>
    </location>
</feature>
<proteinExistence type="predicted"/>
<name>A0A3M7QPH7_BRAPC</name>
<protein>
    <submittedName>
        <fullName evidence="1">Uncharacterized protein</fullName>
    </submittedName>
</protein>
<keyword evidence="2" id="KW-1185">Reference proteome</keyword>
<evidence type="ECO:0000313" key="1">
    <source>
        <dbReference type="EMBL" id="RNA13306.1"/>
    </source>
</evidence>
<dbReference type="EMBL" id="REGN01005451">
    <property type="protein sequence ID" value="RNA13306.1"/>
    <property type="molecule type" value="Genomic_DNA"/>
</dbReference>
<evidence type="ECO:0000313" key="2">
    <source>
        <dbReference type="Proteomes" id="UP000276133"/>
    </source>
</evidence>
<reference evidence="1 2" key="1">
    <citation type="journal article" date="2018" name="Sci. Rep.">
        <title>Genomic signatures of local adaptation to the degree of environmental predictability in rotifers.</title>
        <authorList>
            <person name="Franch-Gras L."/>
            <person name="Hahn C."/>
            <person name="Garcia-Roger E.M."/>
            <person name="Carmona M.J."/>
            <person name="Serra M."/>
            <person name="Gomez A."/>
        </authorList>
    </citation>
    <scope>NUCLEOTIDE SEQUENCE [LARGE SCALE GENOMIC DNA]</scope>
    <source>
        <strain evidence="1">HYR1</strain>
    </source>
</reference>
<sequence>ENLEGENLKGEYPCRIILGQD</sequence>
<dbReference type="AlphaFoldDB" id="A0A3M7QPH7"/>
<comment type="caution">
    <text evidence="1">The sequence shown here is derived from an EMBL/GenBank/DDBJ whole genome shotgun (WGS) entry which is preliminary data.</text>
</comment>
<organism evidence="1 2">
    <name type="scientific">Brachionus plicatilis</name>
    <name type="common">Marine rotifer</name>
    <name type="synonym">Brachionus muelleri</name>
    <dbReference type="NCBI Taxonomy" id="10195"/>
    <lineage>
        <taxon>Eukaryota</taxon>
        <taxon>Metazoa</taxon>
        <taxon>Spiralia</taxon>
        <taxon>Gnathifera</taxon>
        <taxon>Rotifera</taxon>
        <taxon>Eurotatoria</taxon>
        <taxon>Monogononta</taxon>
        <taxon>Pseudotrocha</taxon>
        <taxon>Ploima</taxon>
        <taxon>Brachionidae</taxon>
        <taxon>Brachionus</taxon>
    </lineage>
</organism>
<gene>
    <name evidence="1" type="ORF">BpHYR1_002488</name>
</gene>
<accession>A0A3M7QPH7</accession>
<dbReference type="Proteomes" id="UP000276133">
    <property type="component" value="Unassembled WGS sequence"/>
</dbReference>